<evidence type="ECO:0000256" key="1">
    <source>
        <dbReference type="SAM" id="Phobius"/>
    </source>
</evidence>
<dbReference type="AlphaFoldDB" id="X1V2A7"/>
<protein>
    <submittedName>
        <fullName evidence="2">Uncharacterized protein</fullName>
    </submittedName>
</protein>
<keyword evidence="1" id="KW-1133">Transmembrane helix</keyword>
<evidence type="ECO:0000313" key="2">
    <source>
        <dbReference type="EMBL" id="GAJ06296.1"/>
    </source>
</evidence>
<accession>X1V2A7</accession>
<gene>
    <name evidence="2" type="ORF">S12H4_46911</name>
</gene>
<feature type="transmembrane region" description="Helical" evidence="1">
    <location>
        <begin position="56"/>
        <end position="75"/>
    </location>
</feature>
<reference evidence="2" key="1">
    <citation type="journal article" date="2014" name="Front. Microbiol.">
        <title>High frequency of phylogenetically diverse reductive dehalogenase-homologous genes in deep subseafloor sedimentary metagenomes.</title>
        <authorList>
            <person name="Kawai M."/>
            <person name="Futagami T."/>
            <person name="Toyoda A."/>
            <person name="Takaki Y."/>
            <person name="Nishi S."/>
            <person name="Hori S."/>
            <person name="Arai W."/>
            <person name="Tsubouchi T."/>
            <person name="Morono Y."/>
            <person name="Uchiyama I."/>
            <person name="Ito T."/>
            <person name="Fujiyama A."/>
            <person name="Inagaki F."/>
            <person name="Takami H."/>
        </authorList>
    </citation>
    <scope>NUCLEOTIDE SEQUENCE</scope>
    <source>
        <strain evidence="2">Expedition CK06-06</strain>
    </source>
</reference>
<feature type="transmembrane region" description="Helical" evidence="1">
    <location>
        <begin position="13"/>
        <end position="35"/>
    </location>
</feature>
<dbReference type="EMBL" id="BARW01029146">
    <property type="protein sequence ID" value="GAJ06296.1"/>
    <property type="molecule type" value="Genomic_DNA"/>
</dbReference>
<keyword evidence="1" id="KW-0812">Transmembrane</keyword>
<organism evidence="2">
    <name type="scientific">marine sediment metagenome</name>
    <dbReference type="NCBI Taxonomy" id="412755"/>
    <lineage>
        <taxon>unclassified sequences</taxon>
        <taxon>metagenomes</taxon>
        <taxon>ecological metagenomes</taxon>
    </lineage>
</organism>
<feature type="non-terminal residue" evidence="2">
    <location>
        <position position="1"/>
    </location>
</feature>
<proteinExistence type="predicted"/>
<name>X1V2A7_9ZZZZ</name>
<keyword evidence="1" id="KW-0472">Membrane</keyword>
<sequence>LLGRYNIGPEIQFLNRMAICFGINILVMTIITVLKPMDKPIVFEKKTALDLKSSKGAFMAGIVVVVITLILYVLFSPIGLAK</sequence>
<comment type="caution">
    <text evidence="2">The sequence shown here is derived from an EMBL/GenBank/DDBJ whole genome shotgun (WGS) entry which is preliminary data.</text>
</comment>